<feature type="transmembrane region" description="Helical" evidence="1">
    <location>
        <begin position="15"/>
        <end position="34"/>
    </location>
</feature>
<protein>
    <recommendedName>
        <fullName evidence="3">PIN domain-containing protein</fullName>
    </recommendedName>
</protein>
<keyword evidence="1" id="KW-1133">Transmembrane helix</keyword>
<name>X1QKR7_9ZZZZ</name>
<evidence type="ECO:0008006" key="3">
    <source>
        <dbReference type="Google" id="ProtNLM"/>
    </source>
</evidence>
<dbReference type="AlphaFoldDB" id="X1QKR7"/>
<keyword evidence="1" id="KW-0472">Membrane</keyword>
<organism evidence="2">
    <name type="scientific">marine sediment metagenome</name>
    <dbReference type="NCBI Taxonomy" id="412755"/>
    <lineage>
        <taxon>unclassified sequences</taxon>
        <taxon>metagenomes</taxon>
        <taxon>ecological metagenomes</taxon>
    </lineage>
</organism>
<proteinExistence type="predicted"/>
<reference evidence="2" key="1">
    <citation type="journal article" date="2014" name="Front. Microbiol.">
        <title>High frequency of phylogenetically diverse reductive dehalogenase-homologous genes in deep subseafloor sedimentary metagenomes.</title>
        <authorList>
            <person name="Kawai M."/>
            <person name="Futagami T."/>
            <person name="Toyoda A."/>
            <person name="Takaki Y."/>
            <person name="Nishi S."/>
            <person name="Hori S."/>
            <person name="Arai W."/>
            <person name="Tsubouchi T."/>
            <person name="Morono Y."/>
            <person name="Uchiyama I."/>
            <person name="Ito T."/>
            <person name="Fujiyama A."/>
            <person name="Inagaki F."/>
            <person name="Takami H."/>
        </authorList>
    </citation>
    <scope>NUCLEOTIDE SEQUENCE</scope>
    <source>
        <strain evidence="2">Expedition CK06-06</strain>
    </source>
</reference>
<gene>
    <name evidence="2" type="ORF">S06H3_65462</name>
</gene>
<keyword evidence="1" id="KW-0812">Transmembrane</keyword>
<dbReference type="EMBL" id="BARV01044091">
    <property type="protein sequence ID" value="GAI69057.1"/>
    <property type="molecule type" value="Genomic_DNA"/>
</dbReference>
<evidence type="ECO:0000256" key="1">
    <source>
        <dbReference type="SAM" id="Phobius"/>
    </source>
</evidence>
<accession>X1QKR7</accession>
<sequence>MIVKVIDSNILISNLYFSFFLQVSHLNLMVYEAAEITRRQSRRAVDMD</sequence>
<comment type="caution">
    <text evidence="2">The sequence shown here is derived from an EMBL/GenBank/DDBJ whole genome shotgun (WGS) entry which is preliminary data.</text>
</comment>
<evidence type="ECO:0000313" key="2">
    <source>
        <dbReference type="EMBL" id="GAI69057.1"/>
    </source>
</evidence>